<gene>
    <name evidence="16" type="ORF">g.12078</name>
</gene>
<dbReference type="PANTHER" id="PTHR12121:SF37">
    <property type="entry name" value="2',5'-PHOSPHODIESTERASE 12"/>
    <property type="match status" value="1"/>
</dbReference>
<feature type="domain" description="Endonuclease/exonuclease/phosphatase" evidence="14">
    <location>
        <begin position="297"/>
        <end position="604"/>
    </location>
</feature>
<evidence type="ECO:0000313" key="16">
    <source>
        <dbReference type="EMBL" id="JAT17282.1"/>
    </source>
</evidence>
<comment type="subcellular location">
    <subcellularLocation>
        <location evidence="2">Mitochondrion matrix</location>
    </subcellularLocation>
</comment>
<protein>
    <recommendedName>
        <fullName evidence="12">2',5'-phosphodiesterase 12</fullName>
    </recommendedName>
    <alternativeName>
        <fullName evidence="13">Mitochondrial deadenylase</fullName>
    </alternativeName>
</protein>
<evidence type="ECO:0000259" key="14">
    <source>
        <dbReference type="Pfam" id="PF03372"/>
    </source>
</evidence>
<dbReference type="InterPro" id="IPR005135">
    <property type="entry name" value="Endo/exonuclease/phosphatase"/>
</dbReference>
<proteinExistence type="predicted"/>
<dbReference type="Pfam" id="PF03372">
    <property type="entry name" value="Exo_endo_phos"/>
    <property type="match status" value="1"/>
</dbReference>
<dbReference type="SUPFAM" id="SSF56219">
    <property type="entry name" value="DNase I-like"/>
    <property type="match status" value="1"/>
</dbReference>
<evidence type="ECO:0000256" key="1">
    <source>
        <dbReference type="ARBA" id="ARBA00001946"/>
    </source>
</evidence>
<reference evidence="16" key="1">
    <citation type="submission" date="2015-11" db="EMBL/GenBank/DDBJ databases">
        <title>De novo transcriptome assembly of four potential Pierce s Disease insect vectors from Arizona vineyards.</title>
        <authorList>
            <person name="Tassone E.E."/>
        </authorList>
    </citation>
    <scope>NUCLEOTIDE SEQUENCE</scope>
</reference>
<evidence type="ECO:0000256" key="9">
    <source>
        <dbReference type="ARBA" id="ARBA00022842"/>
    </source>
</evidence>
<evidence type="ECO:0000256" key="3">
    <source>
        <dbReference type="ARBA" id="ARBA00022553"/>
    </source>
</evidence>
<dbReference type="InterPro" id="IPR050410">
    <property type="entry name" value="CCR4/nocturin_mRNA_transcr"/>
</dbReference>
<keyword evidence="10" id="KW-0809">Transit peptide</keyword>
<dbReference type="GO" id="GO:0004535">
    <property type="term" value="F:poly(A)-specific ribonuclease activity"/>
    <property type="evidence" value="ECO:0007669"/>
    <property type="project" value="UniProtKB-ARBA"/>
</dbReference>
<dbReference type="GO" id="GO:0006397">
    <property type="term" value="P:mRNA processing"/>
    <property type="evidence" value="ECO:0007669"/>
    <property type="project" value="UniProtKB-KW"/>
</dbReference>
<keyword evidence="9" id="KW-0460">Magnesium</keyword>
<dbReference type="GO" id="GO:0000288">
    <property type="term" value="P:nuclear-transcribed mRNA catabolic process, deadenylation-dependent decay"/>
    <property type="evidence" value="ECO:0007669"/>
    <property type="project" value="TreeGrafter"/>
</dbReference>
<evidence type="ECO:0000256" key="4">
    <source>
        <dbReference type="ARBA" id="ARBA00022664"/>
    </source>
</evidence>
<organism evidence="16">
    <name type="scientific">Graphocephala atropunctata</name>
    <dbReference type="NCBI Taxonomy" id="36148"/>
    <lineage>
        <taxon>Eukaryota</taxon>
        <taxon>Metazoa</taxon>
        <taxon>Ecdysozoa</taxon>
        <taxon>Arthropoda</taxon>
        <taxon>Hexapoda</taxon>
        <taxon>Insecta</taxon>
        <taxon>Pterygota</taxon>
        <taxon>Neoptera</taxon>
        <taxon>Paraneoptera</taxon>
        <taxon>Hemiptera</taxon>
        <taxon>Auchenorrhyncha</taxon>
        <taxon>Membracoidea</taxon>
        <taxon>Cicadellidae</taxon>
        <taxon>Cicadellinae</taxon>
        <taxon>Cicadellini</taxon>
        <taxon>Graphocephala</taxon>
    </lineage>
</organism>
<keyword evidence="8" id="KW-0269">Exonuclease</keyword>
<sequence length="615" mass="69039">MVLLRFRCIGTNLKCLHHLGNFRFIHKNKLNMSGSKTAYFHIVNGSDKFKVSFQYINESVNVNRQFNFERRSLETIHCFLSRVSVNLEKAVAIKLKKKLKKERNDQEKPSAEVVVKLFCDKNTVPDSDLCKDVFFSNKYPPGSLKLSMMGIDYNVAINSPWIDLMTLPTSVMVGFPVYTNCFETRFTEKSASSFIWMKSKNKGPDKVPSTAQTSSRNKEELDSWPVVGESFIYIPTVGDIGHKLRLECTPKNSTAVGPSVLCESDTVVEAGPGHCPFENRHVYTSQRTSYQRLRVVSYNLLADVYSSTSFAQSELFGYCPTYALNIDYRKQLFLKELLGYNADLVCLQEVETKLFESDLVPVLGEQGLVGVHAKKSTIREGVSSFYSPSKFKLLDVQEVILGEELVSKSYCSHILASVQKNVQLKNRITGLGTTALALTLESCEKPGEILVVGNTHFYFHPDADHIRLLQGGILIAFLSNIIETIASKNSGKKVSLLCCGDFNSVPECGIYKLMTTNHVPDDFIDWKSKPEEEVKGLSLSQPYKLQSACGTPKYTNFTVGFADCLDYIFYQTDRLRVETVVPLPSEEELRQHSAIPSVVFPSDHVALVADLSWVP</sequence>
<dbReference type="FunFam" id="3.60.10.10:FF:000018">
    <property type="entry name" value="2',5'-phosphodiesterase 12"/>
    <property type="match status" value="1"/>
</dbReference>
<evidence type="ECO:0000256" key="11">
    <source>
        <dbReference type="ARBA" id="ARBA00023128"/>
    </source>
</evidence>
<dbReference type="GO" id="GO:0005759">
    <property type="term" value="C:mitochondrial matrix"/>
    <property type="evidence" value="ECO:0007669"/>
    <property type="project" value="UniProtKB-SubCell"/>
</dbReference>
<keyword evidence="5" id="KW-0540">Nuclease</keyword>
<dbReference type="AlphaFoldDB" id="A0A1B6L0R0"/>
<name>A0A1B6L0R0_9HEMI</name>
<evidence type="ECO:0000256" key="12">
    <source>
        <dbReference type="ARBA" id="ARBA00072755"/>
    </source>
</evidence>
<keyword evidence="3" id="KW-0597">Phosphoprotein</keyword>
<dbReference type="Pfam" id="PF21171">
    <property type="entry name" value="PDE12-like_N"/>
    <property type="match status" value="1"/>
</dbReference>
<keyword evidence="4" id="KW-0507">mRNA processing</keyword>
<evidence type="ECO:0000256" key="7">
    <source>
        <dbReference type="ARBA" id="ARBA00022801"/>
    </source>
</evidence>
<evidence type="ECO:0000256" key="10">
    <source>
        <dbReference type="ARBA" id="ARBA00022946"/>
    </source>
</evidence>
<evidence type="ECO:0000259" key="15">
    <source>
        <dbReference type="Pfam" id="PF21171"/>
    </source>
</evidence>
<dbReference type="GO" id="GO:0046872">
    <property type="term" value="F:metal ion binding"/>
    <property type="evidence" value="ECO:0007669"/>
    <property type="project" value="UniProtKB-KW"/>
</dbReference>
<evidence type="ECO:0000256" key="13">
    <source>
        <dbReference type="ARBA" id="ARBA00083541"/>
    </source>
</evidence>
<accession>A0A1B6L0R0</accession>
<dbReference type="InterPro" id="IPR036691">
    <property type="entry name" value="Endo/exonu/phosph_ase_sf"/>
</dbReference>
<comment type="cofactor">
    <cofactor evidence="1">
        <name>Mg(2+)</name>
        <dbReference type="ChEBI" id="CHEBI:18420"/>
    </cofactor>
</comment>
<evidence type="ECO:0000256" key="8">
    <source>
        <dbReference type="ARBA" id="ARBA00022839"/>
    </source>
</evidence>
<dbReference type="InterPro" id="IPR048821">
    <property type="entry name" value="PDE12-like_N"/>
</dbReference>
<dbReference type="PANTHER" id="PTHR12121">
    <property type="entry name" value="CARBON CATABOLITE REPRESSOR PROTEIN 4"/>
    <property type="match status" value="1"/>
</dbReference>
<feature type="domain" description="2',5'-phosphodiesterase 12-like N-terminal" evidence="15">
    <location>
        <begin position="164"/>
        <end position="269"/>
    </location>
</feature>
<keyword evidence="11" id="KW-0496">Mitochondrion</keyword>
<dbReference type="EMBL" id="GEBQ01022695">
    <property type="protein sequence ID" value="JAT17282.1"/>
    <property type="molecule type" value="Transcribed_RNA"/>
</dbReference>
<dbReference type="Gene3D" id="3.60.10.10">
    <property type="entry name" value="Endonuclease/exonuclease/phosphatase"/>
    <property type="match status" value="1"/>
</dbReference>
<evidence type="ECO:0000256" key="5">
    <source>
        <dbReference type="ARBA" id="ARBA00022722"/>
    </source>
</evidence>
<keyword evidence="7" id="KW-0378">Hydrolase</keyword>
<evidence type="ECO:0000256" key="2">
    <source>
        <dbReference type="ARBA" id="ARBA00004305"/>
    </source>
</evidence>
<evidence type="ECO:0000256" key="6">
    <source>
        <dbReference type="ARBA" id="ARBA00022723"/>
    </source>
</evidence>
<keyword evidence="6" id="KW-0479">Metal-binding</keyword>